<feature type="compositionally biased region" description="Polar residues" evidence="2">
    <location>
        <begin position="329"/>
        <end position="342"/>
    </location>
</feature>
<evidence type="ECO:0000256" key="2">
    <source>
        <dbReference type="SAM" id="MobiDB-lite"/>
    </source>
</evidence>
<name>A0AAV9U295_9PEZI</name>
<feature type="compositionally biased region" description="Basic and acidic residues" evidence="2">
    <location>
        <begin position="195"/>
        <end position="208"/>
    </location>
</feature>
<comment type="caution">
    <text evidence="3">The sequence shown here is derived from an EMBL/GenBank/DDBJ whole genome shotgun (WGS) entry which is preliminary data.</text>
</comment>
<feature type="compositionally biased region" description="Low complexity" evidence="2">
    <location>
        <begin position="387"/>
        <end position="405"/>
    </location>
</feature>
<reference evidence="3 4" key="1">
    <citation type="submission" date="2019-10" db="EMBL/GenBank/DDBJ databases">
        <authorList>
            <person name="Palmer J.M."/>
        </authorList>
    </citation>
    <scope>NUCLEOTIDE SEQUENCE [LARGE SCALE GENOMIC DNA]</scope>
    <source>
        <strain evidence="3 4">TWF696</strain>
    </source>
</reference>
<protein>
    <recommendedName>
        <fullName evidence="1">ATP phosphoribosyltransferase</fullName>
    </recommendedName>
</protein>
<sequence>MRASPALCERFTPHRRQWAGLGERLRRSVTVSNPTTNLVEHPATPLGQPAPSFRRFKPASHFSIFKLNELQRSVDNAAAYKLVFFTPLSVVKSVKDAIFATGAGTLHGGLYSRCCFQTIGTSQYLPEIGAMASSARNIGRVEVVEEVKVEIMCQGRAQVREAVRALLHAHPHDAPVYEVIKLEHGFLPSQISLPRAKEDPPAVSRKIDSNLPSSTGALLPHVKHRINNRFSRAPSSSSKWPNPNSNSNSKPKVSYRLVLIPPRDKTDKSSVEANEREIERTPEETQQKQDVDITTAETAEGSGARDPPAAPPPRDTGEHDQGWLERAKQASSQVRGLHTRSSPPIDRLAPSRSSDTEGQRAFREGLDDLMAQIDNSAVFGRPRDVEGPAAAAPEPSSVPTISSISPPNPNQQAAMDARPQFYQEGPKIEAPEEFFARLKAAHRPRDEPKTMRELLDKIIARLQPVKPTIDAQPAKKNRHYNKRKRTN</sequence>
<keyword evidence="4" id="KW-1185">Reference proteome</keyword>
<feature type="compositionally biased region" description="Basic and acidic residues" evidence="2">
    <location>
        <begin position="262"/>
        <end position="291"/>
    </location>
</feature>
<feature type="compositionally biased region" description="Basic residues" evidence="2">
    <location>
        <begin position="475"/>
        <end position="487"/>
    </location>
</feature>
<dbReference type="EMBL" id="JAVHNQ010000014">
    <property type="protein sequence ID" value="KAK6332846.1"/>
    <property type="molecule type" value="Genomic_DNA"/>
</dbReference>
<dbReference type="Gene3D" id="3.30.70.120">
    <property type="match status" value="1"/>
</dbReference>
<dbReference type="Proteomes" id="UP001375240">
    <property type="component" value="Unassembled WGS sequence"/>
</dbReference>
<evidence type="ECO:0000256" key="1">
    <source>
        <dbReference type="ARBA" id="ARBA00020998"/>
    </source>
</evidence>
<accession>A0AAV9U295</accession>
<feature type="region of interest" description="Disordered" evidence="2">
    <location>
        <begin position="192"/>
        <end position="415"/>
    </location>
</feature>
<dbReference type="PANTHER" id="PTHR41774">
    <property type="match status" value="1"/>
</dbReference>
<gene>
    <name evidence="3" type="ORF">TWF696_002867</name>
</gene>
<dbReference type="AlphaFoldDB" id="A0AAV9U295"/>
<feature type="compositionally biased region" description="Basic and acidic residues" evidence="2">
    <location>
        <begin position="315"/>
        <end position="328"/>
    </location>
</feature>
<dbReference type="SUPFAM" id="SSF102705">
    <property type="entry name" value="NIF3 (NGG1p interacting factor 3)-like"/>
    <property type="match status" value="1"/>
</dbReference>
<feature type="compositionally biased region" description="Low complexity" evidence="2">
    <location>
        <begin position="234"/>
        <end position="254"/>
    </location>
</feature>
<dbReference type="PANTHER" id="PTHR41774:SF1">
    <property type="entry name" value="NGG1P INTERACTING FACTOR NIF3"/>
    <property type="match status" value="1"/>
</dbReference>
<evidence type="ECO:0000313" key="4">
    <source>
        <dbReference type="Proteomes" id="UP001375240"/>
    </source>
</evidence>
<feature type="compositionally biased region" description="Basic and acidic residues" evidence="2">
    <location>
        <begin position="354"/>
        <end position="366"/>
    </location>
</feature>
<organism evidence="3 4">
    <name type="scientific">Orbilia brochopaga</name>
    <dbReference type="NCBI Taxonomy" id="3140254"/>
    <lineage>
        <taxon>Eukaryota</taxon>
        <taxon>Fungi</taxon>
        <taxon>Dikarya</taxon>
        <taxon>Ascomycota</taxon>
        <taxon>Pezizomycotina</taxon>
        <taxon>Orbiliomycetes</taxon>
        <taxon>Orbiliales</taxon>
        <taxon>Orbiliaceae</taxon>
        <taxon>Orbilia</taxon>
    </lineage>
</organism>
<feature type="region of interest" description="Disordered" evidence="2">
    <location>
        <begin position="465"/>
        <end position="487"/>
    </location>
</feature>
<proteinExistence type="predicted"/>
<evidence type="ECO:0000313" key="3">
    <source>
        <dbReference type="EMBL" id="KAK6332846.1"/>
    </source>
</evidence>
<dbReference type="InterPro" id="IPR015867">
    <property type="entry name" value="N-reg_PII/ATP_PRibTrfase_C"/>
</dbReference>
<dbReference type="InterPro" id="IPR036069">
    <property type="entry name" value="DUF34/NIF3_sf"/>
</dbReference>